<dbReference type="RefSeq" id="WP_173272426.1">
    <property type="nucleotide sequence ID" value="NZ_JABMKV010000002.1"/>
</dbReference>
<name>A0ABX2DEH3_9SPHI</name>
<keyword evidence="2" id="KW-1185">Reference proteome</keyword>
<evidence type="ECO:0000313" key="2">
    <source>
        <dbReference type="Proteomes" id="UP000762110"/>
    </source>
</evidence>
<reference evidence="1 2" key="1">
    <citation type="submission" date="2020-05" db="EMBL/GenBank/DDBJ databases">
        <title>Description of Pedobacter foliorum sp. nov.</title>
        <authorList>
            <person name="Qi S."/>
            <person name="Carlier A."/>
            <person name="Cnockaert M."/>
            <person name="Vandamme P."/>
        </authorList>
    </citation>
    <scope>NUCLEOTIDE SEQUENCE [LARGE SCALE GENOMIC DNA]</scope>
    <source>
        <strain evidence="1 2">LMG 31300</strain>
    </source>
</reference>
<accession>A0ABX2DEH3</accession>
<dbReference type="Proteomes" id="UP000762110">
    <property type="component" value="Unassembled WGS sequence"/>
</dbReference>
<evidence type="ECO:0008006" key="3">
    <source>
        <dbReference type="Google" id="ProtNLM"/>
    </source>
</evidence>
<sequence>MENQQDRVIIYPSDIMRWYGYDPLSRSAYLKHREIKKAMGIVGKRPLTIFHLSEYFGISTEDIAKKLFA</sequence>
<protein>
    <recommendedName>
        <fullName evidence="3">DUF1858 domain-containing protein</fullName>
    </recommendedName>
</protein>
<dbReference type="EMBL" id="JABMKV010000002">
    <property type="protein sequence ID" value="NQX32442.1"/>
    <property type="molecule type" value="Genomic_DNA"/>
</dbReference>
<gene>
    <name evidence="1" type="ORF">HQN85_11940</name>
</gene>
<comment type="caution">
    <text evidence="1">The sequence shown here is derived from an EMBL/GenBank/DDBJ whole genome shotgun (WGS) entry which is preliminary data.</text>
</comment>
<evidence type="ECO:0000313" key="1">
    <source>
        <dbReference type="EMBL" id="NQX32442.1"/>
    </source>
</evidence>
<proteinExistence type="predicted"/>
<organism evidence="1 2">
    <name type="scientific">Pedobacter boryungensis</name>
    <dbReference type="NCBI Taxonomy" id="869962"/>
    <lineage>
        <taxon>Bacteria</taxon>
        <taxon>Pseudomonadati</taxon>
        <taxon>Bacteroidota</taxon>
        <taxon>Sphingobacteriia</taxon>
        <taxon>Sphingobacteriales</taxon>
        <taxon>Sphingobacteriaceae</taxon>
        <taxon>Pedobacter</taxon>
    </lineage>
</organism>